<feature type="region of interest" description="Disordered" evidence="3">
    <location>
        <begin position="407"/>
        <end position="430"/>
    </location>
</feature>
<comment type="subcellular location">
    <subcellularLocation>
        <location evidence="1">Periplasm</location>
    </subcellularLocation>
</comment>
<evidence type="ECO:0000313" key="6">
    <source>
        <dbReference type="Proteomes" id="UP000462435"/>
    </source>
</evidence>
<sequence length="430" mass="46743">MRRAILKSVAALAVSAAFGVSAFAANPVEISFYYPVAVGGAVTKTIDSMVADFEKANPDIKVKAVYAGTYQESIVKALTAFKSGTPPTLAVLLSTDLFTLIDENAIVPIDSLAGSAEDKKWIDGFYKGFMENSQTGGKTWGIPFQRSTIVMYYNKNLFKEAGLNPEKAPASWAEMVDAAKKLTKRDASGNVSQWGVKIPSTGFGYWMFQAMAASNDTLLMNSAGTKTYFDKPGSVQALQHWVDLTTKDKVMPAGSIEWGTTPKDFPEQKAAMVWTTTGNLTNIRSNASFPFGVAMLPGIKHPGSPTGGGNFYVFNKTSPEEQKAAMKFIRFAAEPARAAQWSIATGYVAPRQDAWDTPEMKKYLQDVPAADVAREQMKYGVAELSTHDNQRVTKALNDNLQAALSGTKTPEAALKEAQRESDRILRSYGR</sequence>
<dbReference type="PANTHER" id="PTHR43649:SF30">
    <property type="entry name" value="ABC TRANSPORTER SUBSTRATE-BINDING PROTEIN"/>
    <property type="match status" value="1"/>
</dbReference>
<dbReference type="Gene3D" id="3.40.190.10">
    <property type="entry name" value="Periplasmic binding protein-like II"/>
    <property type="match status" value="2"/>
</dbReference>
<dbReference type="Pfam" id="PF13416">
    <property type="entry name" value="SBP_bac_8"/>
    <property type="match status" value="1"/>
</dbReference>
<organism evidence="5 6">
    <name type="scientific">Herbaspirillum frisingense</name>
    <dbReference type="NCBI Taxonomy" id="92645"/>
    <lineage>
        <taxon>Bacteria</taxon>
        <taxon>Pseudomonadati</taxon>
        <taxon>Pseudomonadota</taxon>
        <taxon>Betaproteobacteria</taxon>
        <taxon>Burkholderiales</taxon>
        <taxon>Oxalobacteraceae</taxon>
        <taxon>Herbaspirillum</taxon>
    </lineage>
</organism>
<comment type="caution">
    <text evidence="5">The sequence shown here is derived from an EMBL/GenBank/DDBJ whole genome shotgun (WGS) entry which is preliminary data.</text>
</comment>
<evidence type="ECO:0000256" key="4">
    <source>
        <dbReference type="SAM" id="SignalP"/>
    </source>
</evidence>
<accession>A0A7V8FXK8</accession>
<feature type="compositionally biased region" description="Basic and acidic residues" evidence="3">
    <location>
        <begin position="413"/>
        <end position="430"/>
    </location>
</feature>
<evidence type="ECO:0000256" key="1">
    <source>
        <dbReference type="ARBA" id="ARBA00004418"/>
    </source>
</evidence>
<dbReference type="InterPro" id="IPR050490">
    <property type="entry name" value="Bact_solute-bd_prot1"/>
</dbReference>
<dbReference type="CDD" id="cd14748">
    <property type="entry name" value="PBP2_UgpB"/>
    <property type="match status" value="1"/>
</dbReference>
<evidence type="ECO:0000256" key="2">
    <source>
        <dbReference type="ARBA" id="ARBA00008520"/>
    </source>
</evidence>
<evidence type="ECO:0000313" key="5">
    <source>
        <dbReference type="EMBL" id="KAF1044515.1"/>
    </source>
</evidence>
<dbReference type="Proteomes" id="UP000462435">
    <property type="component" value="Unassembled WGS sequence"/>
</dbReference>
<reference evidence="6" key="1">
    <citation type="journal article" date="2020" name="MBio">
        <title>Horizontal gene transfer to a defensive symbiont with a reduced genome amongst a multipartite beetle microbiome.</title>
        <authorList>
            <person name="Waterworth S.C."/>
            <person name="Florez L.V."/>
            <person name="Rees E.R."/>
            <person name="Hertweck C."/>
            <person name="Kaltenpoth M."/>
            <person name="Kwan J.C."/>
        </authorList>
    </citation>
    <scope>NUCLEOTIDE SEQUENCE [LARGE SCALE GENOMIC DNA]</scope>
</reference>
<dbReference type="EMBL" id="WNDX01000042">
    <property type="protein sequence ID" value="KAF1044515.1"/>
    <property type="molecule type" value="Genomic_DNA"/>
</dbReference>
<comment type="similarity">
    <text evidence="2">Belongs to the bacterial solute-binding protein 1 family.</text>
</comment>
<proteinExistence type="inferred from homology"/>
<evidence type="ECO:0000256" key="3">
    <source>
        <dbReference type="SAM" id="MobiDB-lite"/>
    </source>
</evidence>
<feature type="chain" id="PRO_5031564835" evidence="4">
    <location>
        <begin position="25"/>
        <end position="430"/>
    </location>
</feature>
<dbReference type="AlphaFoldDB" id="A0A7V8FXK8"/>
<dbReference type="SUPFAM" id="SSF53850">
    <property type="entry name" value="Periplasmic binding protein-like II"/>
    <property type="match status" value="1"/>
</dbReference>
<dbReference type="PANTHER" id="PTHR43649">
    <property type="entry name" value="ARABINOSE-BINDING PROTEIN-RELATED"/>
    <property type="match status" value="1"/>
</dbReference>
<dbReference type="InterPro" id="IPR006059">
    <property type="entry name" value="SBP"/>
</dbReference>
<name>A0A7V8FXK8_9BURK</name>
<keyword evidence="4" id="KW-0732">Signal</keyword>
<protein>
    <submittedName>
        <fullName evidence="5">sn-glycerol-3-phosphate-binding periplasmic protein UgpB</fullName>
    </submittedName>
</protein>
<feature type="signal peptide" evidence="4">
    <location>
        <begin position="1"/>
        <end position="24"/>
    </location>
</feature>
<gene>
    <name evidence="5" type="primary">ugpB_2</name>
    <name evidence="5" type="ORF">GAK35_01714</name>
</gene>
<dbReference type="GO" id="GO:0042597">
    <property type="term" value="C:periplasmic space"/>
    <property type="evidence" value="ECO:0007669"/>
    <property type="project" value="UniProtKB-SubCell"/>
</dbReference>